<name>A0AAV3NNG0_LITER</name>
<dbReference type="PANTHER" id="PTHR19229:SF223">
    <property type="entry name" value="ABC TRANSPORTER A FAMILY MEMBER 11-LIKE"/>
    <property type="match status" value="1"/>
</dbReference>
<keyword evidence="2" id="KW-0812">Transmembrane</keyword>
<evidence type="ECO:0000259" key="3">
    <source>
        <dbReference type="Pfam" id="PF00005"/>
    </source>
</evidence>
<keyword evidence="2" id="KW-0472">Membrane</keyword>
<protein>
    <submittedName>
        <fullName evidence="4">ATP-binding cassette</fullName>
    </submittedName>
</protein>
<dbReference type="InterPro" id="IPR026082">
    <property type="entry name" value="ABCA"/>
</dbReference>
<evidence type="ECO:0000313" key="4">
    <source>
        <dbReference type="EMBL" id="GAA0140734.1"/>
    </source>
</evidence>
<dbReference type="PANTHER" id="PTHR19229">
    <property type="entry name" value="ATP-BINDING CASSETTE TRANSPORTER SUBFAMILY A ABCA"/>
    <property type="match status" value="1"/>
</dbReference>
<feature type="transmembrane region" description="Helical" evidence="2">
    <location>
        <begin position="83"/>
        <end position="103"/>
    </location>
</feature>
<accession>A0AAV3NNG0</accession>
<gene>
    <name evidence="4" type="ORF">LIER_02030</name>
</gene>
<dbReference type="GO" id="GO:0016887">
    <property type="term" value="F:ATP hydrolysis activity"/>
    <property type="evidence" value="ECO:0007669"/>
    <property type="project" value="InterPro"/>
</dbReference>
<feature type="transmembrane region" description="Helical" evidence="2">
    <location>
        <begin position="58"/>
        <end position="77"/>
    </location>
</feature>
<dbReference type="Pfam" id="PF00005">
    <property type="entry name" value="ABC_tran"/>
    <property type="match status" value="1"/>
</dbReference>
<evidence type="ECO:0000256" key="2">
    <source>
        <dbReference type="SAM" id="Phobius"/>
    </source>
</evidence>
<keyword evidence="2" id="KW-1133">Transmembrane helix</keyword>
<evidence type="ECO:0000313" key="5">
    <source>
        <dbReference type="Proteomes" id="UP001454036"/>
    </source>
</evidence>
<proteinExistence type="inferred from homology"/>
<dbReference type="EMBL" id="BAABME010000212">
    <property type="protein sequence ID" value="GAA0140734.1"/>
    <property type="molecule type" value="Genomic_DNA"/>
</dbReference>
<keyword evidence="4" id="KW-0547">Nucleotide-binding</keyword>
<dbReference type="SUPFAM" id="SSF52540">
    <property type="entry name" value="P-loop containing nucleoside triphosphate hydrolases"/>
    <property type="match status" value="1"/>
</dbReference>
<feature type="domain" description="ABC transporter" evidence="3">
    <location>
        <begin position="259"/>
        <end position="337"/>
    </location>
</feature>
<keyword evidence="5" id="KW-1185">Reference proteome</keyword>
<dbReference type="Gene3D" id="3.40.50.300">
    <property type="entry name" value="P-loop containing nucleotide triphosphate hydrolases"/>
    <property type="match status" value="1"/>
</dbReference>
<comment type="similarity">
    <text evidence="1">Belongs to the ABC transporter superfamily. ABCA family. CPR flippase (TC 3.A.1.211) subfamily.</text>
</comment>
<organism evidence="4 5">
    <name type="scientific">Lithospermum erythrorhizon</name>
    <name type="common">Purple gromwell</name>
    <name type="synonym">Lithospermum officinale var. erythrorhizon</name>
    <dbReference type="NCBI Taxonomy" id="34254"/>
    <lineage>
        <taxon>Eukaryota</taxon>
        <taxon>Viridiplantae</taxon>
        <taxon>Streptophyta</taxon>
        <taxon>Embryophyta</taxon>
        <taxon>Tracheophyta</taxon>
        <taxon>Spermatophyta</taxon>
        <taxon>Magnoliopsida</taxon>
        <taxon>eudicotyledons</taxon>
        <taxon>Gunneridae</taxon>
        <taxon>Pentapetalae</taxon>
        <taxon>asterids</taxon>
        <taxon>lamiids</taxon>
        <taxon>Boraginales</taxon>
        <taxon>Boraginaceae</taxon>
        <taxon>Boraginoideae</taxon>
        <taxon>Lithospermeae</taxon>
        <taxon>Lithospermum</taxon>
    </lineage>
</organism>
<dbReference type="InterPro" id="IPR003439">
    <property type="entry name" value="ABC_transporter-like_ATP-bd"/>
</dbReference>
<sequence length="364" mass="40457">MVVLTFHLRKVRLVEFVPVRSTVEDLVLNLEQQETQLSFIFFISSFFQRVSSTTTVGYLIYVVCAMLSMLSSSFYMKTTPPKYVILFSILLPPLPLGGGINLLKEAIKIGGIRWSDVFKATKCGQDSDFPYAAILASCISMMGYIKWLPASFFAYLMLALYFDNILPNSCGVGKPLHYFLKPSYWTGVEREVQNLEKEAPASSTYGEDESVVEEKYTVRRQVEQGNVDENVAVQLRGLAKTYTSFKIIPPKLAKFKALKGMWINFAKDQLFCMLGSNGAGKTTAIGCLTGMLPVTRGDAIVFGNSVRSPASMANIRRMTGVCSQFDTLWSKLTGLEHLELFACIKGLPPSMSRSVCSPFIQTGM</sequence>
<dbReference type="AlphaFoldDB" id="A0AAV3NNG0"/>
<dbReference type="GO" id="GO:0140359">
    <property type="term" value="F:ABC-type transporter activity"/>
    <property type="evidence" value="ECO:0007669"/>
    <property type="project" value="InterPro"/>
</dbReference>
<dbReference type="GO" id="GO:0016020">
    <property type="term" value="C:membrane"/>
    <property type="evidence" value="ECO:0007669"/>
    <property type="project" value="InterPro"/>
</dbReference>
<dbReference type="Proteomes" id="UP001454036">
    <property type="component" value="Unassembled WGS sequence"/>
</dbReference>
<comment type="caution">
    <text evidence="4">The sequence shown here is derived from an EMBL/GenBank/DDBJ whole genome shotgun (WGS) entry which is preliminary data.</text>
</comment>
<keyword evidence="4" id="KW-0067">ATP-binding</keyword>
<dbReference type="InterPro" id="IPR027417">
    <property type="entry name" value="P-loop_NTPase"/>
</dbReference>
<dbReference type="GO" id="GO:0005319">
    <property type="term" value="F:lipid transporter activity"/>
    <property type="evidence" value="ECO:0007669"/>
    <property type="project" value="TreeGrafter"/>
</dbReference>
<evidence type="ECO:0000256" key="1">
    <source>
        <dbReference type="ARBA" id="ARBA00008526"/>
    </source>
</evidence>
<dbReference type="GO" id="GO:0005524">
    <property type="term" value="F:ATP binding"/>
    <property type="evidence" value="ECO:0007669"/>
    <property type="project" value="UniProtKB-KW"/>
</dbReference>
<reference evidence="4 5" key="1">
    <citation type="submission" date="2024-01" db="EMBL/GenBank/DDBJ databases">
        <title>The complete chloroplast genome sequence of Lithospermum erythrorhizon: insights into the phylogenetic relationship among Boraginaceae species and the maternal lineages of purple gromwells.</title>
        <authorList>
            <person name="Okada T."/>
            <person name="Watanabe K."/>
        </authorList>
    </citation>
    <scope>NUCLEOTIDE SEQUENCE [LARGE SCALE GENOMIC DNA]</scope>
</reference>